<dbReference type="PROSITE" id="PS50188">
    <property type="entry name" value="B302_SPRY"/>
    <property type="match status" value="1"/>
</dbReference>
<feature type="domain" description="F-box" evidence="2">
    <location>
        <begin position="113"/>
        <end position="160"/>
    </location>
</feature>
<name>A0AAD2FCU7_9STRA</name>
<dbReference type="InterPro" id="IPR044736">
    <property type="entry name" value="Gid1/RanBPM/SPLA_SPRY"/>
</dbReference>
<dbReference type="EMBL" id="CAKOGP040000002">
    <property type="protein sequence ID" value="CAJ1925672.1"/>
    <property type="molecule type" value="Genomic_DNA"/>
</dbReference>
<keyword evidence="5" id="KW-1185">Reference proteome</keyword>
<dbReference type="SUPFAM" id="SSF81383">
    <property type="entry name" value="F-box domain"/>
    <property type="match status" value="1"/>
</dbReference>
<dbReference type="SMART" id="SM00449">
    <property type="entry name" value="SPRY"/>
    <property type="match status" value="1"/>
</dbReference>
<dbReference type="Pfam" id="PF00622">
    <property type="entry name" value="SPRY"/>
    <property type="match status" value="1"/>
</dbReference>
<feature type="compositionally biased region" description="Low complexity" evidence="1">
    <location>
        <begin position="64"/>
        <end position="94"/>
    </location>
</feature>
<protein>
    <recommendedName>
        <fullName evidence="6">B30.2/SPRY domain-containing protein</fullName>
    </recommendedName>
</protein>
<evidence type="ECO:0000256" key="1">
    <source>
        <dbReference type="SAM" id="MobiDB-lite"/>
    </source>
</evidence>
<organism evidence="4 5">
    <name type="scientific">Cylindrotheca closterium</name>
    <dbReference type="NCBI Taxonomy" id="2856"/>
    <lineage>
        <taxon>Eukaryota</taxon>
        <taxon>Sar</taxon>
        <taxon>Stramenopiles</taxon>
        <taxon>Ochrophyta</taxon>
        <taxon>Bacillariophyta</taxon>
        <taxon>Bacillariophyceae</taxon>
        <taxon>Bacillariophycidae</taxon>
        <taxon>Bacillariales</taxon>
        <taxon>Bacillariaceae</taxon>
        <taxon>Cylindrotheca</taxon>
    </lineage>
</organism>
<gene>
    <name evidence="4" type="ORF">CYCCA115_LOCUS1161</name>
</gene>
<dbReference type="AlphaFoldDB" id="A0AAD2FCU7"/>
<dbReference type="InterPro" id="IPR036047">
    <property type="entry name" value="F-box-like_dom_sf"/>
</dbReference>
<feature type="compositionally biased region" description="Low complexity" evidence="1">
    <location>
        <begin position="290"/>
        <end position="299"/>
    </location>
</feature>
<comment type="caution">
    <text evidence="4">The sequence shown here is derived from an EMBL/GenBank/DDBJ whole genome shotgun (WGS) entry which is preliminary data.</text>
</comment>
<evidence type="ECO:0008006" key="6">
    <source>
        <dbReference type="Google" id="ProtNLM"/>
    </source>
</evidence>
<dbReference type="InterPro" id="IPR043136">
    <property type="entry name" value="B30.2/SPRY_sf"/>
</dbReference>
<feature type="compositionally biased region" description="Polar residues" evidence="1">
    <location>
        <begin position="37"/>
        <end position="52"/>
    </location>
</feature>
<dbReference type="InterPro" id="IPR001810">
    <property type="entry name" value="F-box_dom"/>
</dbReference>
<dbReference type="CDD" id="cd12885">
    <property type="entry name" value="SPRY_RanBP_like"/>
    <property type="match status" value="1"/>
</dbReference>
<dbReference type="InterPro" id="IPR003877">
    <property type="entry name" value="SPRY_dom"/>
</dbReference>
<dbReference type="SUPFAM" id="SSF49899">
    <property type="entry name" value="Concanavalin A-like lectins/glucanases"/>
    <property type="match status" value="1"/>
</dbReference>
<dbReference type="InterPro" id="IPR050618">
    <property type="entry name" value="Ubq-SigPath_Reg"/>
</dbReference>
<accession>A0AAD2FCU7</accession>
<reference evidence="4" key="1">
    <citation type="submission" date="2023-08" db="EMBL/GenBank/DDBJ databases">
        <authorList>
            <person name="Audoor S."/>
            <person name="Bilcke G."/>
        </authorList>
    </citation>
    <scope>NUCLEOTIDE SEQUENCE</scope>
</reference>
<evidence type="ECO:0000313" key="4">
    <source>
        <dbReference type="EMBL" id="CAJ1925672.1"/>
    </source>
</evidence>
<feature type="domain" description="B30.2/SPRY" evidence="3">
    <location>
        <begin position="289"/>
        <end position="498"/>
    </location>
</feature>
<evidence type="ECO:0000313" key="5">
    <source>
        <dbReference type="Proteomes" id="UP001295423"/>
    </source>
</evidence>
<dbReference type="PROSITE" id="PS50181">
    <property type="entry name" value="FBOX"/>
    <property type="match status" value="1"/>
</dbReference>
<evidence type="ECO:0000259" key="3">
    <source>
        <dbReference type="PROSITE" id="PS50188"/>
    </source>
</evidence>
<dbReference type="Proteomes" id="UP001295423">
    <property type="component" value="Unassembled WGS sequence"/>
</dbReference>
<sequence>MIRRVSSRQRLVSWDAFDATAANPAEFTSSSDEEEGWNQQHASSAPQTTTMMISRKRERSKQNAPSSPLPSAAASAVAVAPSSNNTTVRNANATTKTSMNVPAFAWEFAAFQPQPMDQVPEDVYLYMCSFLDLPSIRNVMALNHKFRQLLLSADSFWMTKCQSLWEGLMPSNALLVDSTMIPTVLKGPNCNMTVNLPLLISMTPANLPTKVDETLLGTCRRVHRTVRLNHHSRSLQIIERTLTPNQDELVVITCQNKKSIQYTGRVGSGDRCIRSNHPLPRPTRSTNDGTSKSSTTSMSQKRGFLLKKATTGKPSSLFDLLCRGSSSAIYGRSLSHIERPFCAPYVDGHNNNSNNNLTLRVGPRMVAYFEVSILESSSNTQRSPRDCVAVGVATESFSCQTRMPGWDAQSFGYHGDDGGTFHASGAMLERFGPCFGTGDTVGCGIDYVARGIFFTLNGVFLGYGWKQIDSEFLENNLFGVVGIDTNDPVSVNYGNVPFQFNLTRFTSKHDQLITHQYQHHTTIKKETVEDDTSELADLPSYPEI</sequence>
<feature type="region of interest" description="Disordered" evidence="1">
    <location>
        <begin position="266"/>
        <end position="303"/>
    </location>
</feature>
<dbReference type="InterPro" id="IPR001870">
    <property type="entry name" value="B30.2/SPRY"/>
</dbReference>
<evidence type="ECO:0000259" key="2">
    <source>
        <dbReference type="PROSITE" id="PS50181"/>
    </source>
</evidence>
<dbReference type="Gene3D" id="2.60.120.920">
    <property type="match status" value="1"/>
</dbReference>
<feature type="region of interest" description="Disordered" evidence="1">
    <location>
        <begin position="24"/>
        <end position="94"/>
    </location>
</feature>
<proteinExistence type="predicted"/>
<dbReference type="PANTHER" id="PTHR12864">
    <property type="entry name" value="RAN BINDING PROTEIN 9-RELATED"/>
    <property type="match status" value="1"/>
</dbReference>
<dbReference type="InterPro" id="IPR013320">
    <property type="entry name" value="ConA-like_dom_sf"/>
</dbReference>